<evidence type="ECO:0000313" key="13">
    <source>
        <dbReference type="EMBL" id="WVX81031.1"/>
    </source>
</evidence>
<organism evidence="13 14">
    <name type="scientific">Niallia oryzisoli</name>
    <dbReference type="NCBI Taxonomy" id="1737571"/>
    <lineage>
        <taxon>Bacteria</taxon>
        <taxon>Bacillati</taxon>
        <taxon>Bacillota</taxon>
        <taxon>Bacilli</taxon>
        <taxon>Bacillales</taxon>
        <taxon>Bacillaceae</taxon>
        <taxon>Niallia</taxon>
    </lineage>
</organism>
<feature type="transmembrane region" description="Helical" evidence="10">
    <location>
        <begin position="275"/>
        <end position="295"/>
    </location>
</feature>
<comment type="subcellular location">
    <subcellularLocation>
        <location evidence="1">Cell membrane</location>
        <topology evidence="1">Multi-pass membrane protein</topology>
    </subcellularLocation>
</comment>
<reference evidence="13 14" key="1">
    <citation type="submission" date="2023-10" db="EMBL/GenBank/DDBJ databases">
        <title>Niallia locisalis sp.nov. isolated from a salt pond sample.</title>
        <authorList>
            <person name="Li X.-J."/>
            <person name="Dong L."/>
        </authorList>
    </citation>
    <scope>NUCLEOTIDE SEQUENCE [LARGE SCALE GENOMIC DNA]</scope>
    <source>
        <strain evidence="13 14">DSM 29761</strain>
    </source>
</reference>
<protein>
    <submittedName>
        <fullName evidence="13">Glucose PTS transporter subunit IIA</fullName>
    </submittedName>
</protein>
<dbReference type="PANTHER" id="PTHR30175:SF1">
    <property type="entry name" value="PTS SYSTEM ARBUTIN-, CELLOBIOSE-, AND SALICIN-SPECIFIC EIIBC COMPONENT-RELATED"/>
    <property type="match status" value="1"/>
</dbReference>
<evidence type="ECO:0000256" key="2">
    <source>
        <dbReference type="ARBA" id="ARBA00022448"/>
    </source>
</evidence>
<dbReference type="Pfam" id="PF00358">
    <property type="entry name" value="PTS_EIIA_1"/>
    <property type="match status" value="1"/>
</dbReference>
<keyword evidence="8 10" id="KW-1133">Transmembrane helix</keyword>
<feature type="transmembrane region" description="Helical" evidence="10">
    <location>
        <begin position="160"/>
        <end position="184"/>
    </location>
</feature>
<dbReference type="EMBL" id="CP137640">
    <property type="protein sequence ID" value="WVX81031.1"/>
    <property type="molecule type" value="Genomic_DNA"/>
</dbReference>
<dbReference type="InterPro" id="IPR011055">
    <property type="entry name" value="Dup_hybrid_motif"/>
</dbReference>
<sequence length="535" mass="56465">MEAKNTLNNSSAEQKETVMNKILGTVSGSFAPILGVLAGSALITALLSLLKTLGLINPESGTYLILAAAGHAVFYFFPIFLGITMANKLGANGFVGGAIGAALLEPHFTDLVTQKAQDVSFLGIPVILANYSSTVFPILIAVSIYALLDKLLKKVIYKDLQMFINPMISLILIVPLTILIFGPFGTYVGEALSIGVQFLSSKSGLLTGAVIGAAWSFLTIVGLHWAVIPIALANLSATGLDPIIPMAAAAPFAQIGLGLGVFFKTKDKNLRTLAGSGLLPSAFAGTTEIITYGILVPYKRTMLYVAIAGAIGGAIIGSLGVSGTGFALPSFLSIPVFTPMGLFLLGTLTSLLIAMVLTIVFGYESTNKVVSKNTVKDFVLGNVKRETISSPLSGEIVPLSTIADPLFSTETVGKGIAIIPTKGEVVSPVDGVVTTIFPTQHAIGVTSSEGAEILIYIGVDTVHLKGEFFHSYVKQWDMVKRGDLLIQFDIEKIKAAGYDVRTPVVITNTNQYEEVVLVNDGEVHAKDDELLRLVV</sequence>
<evidence type="ECO:0000256" key="8">
    <source>
        <dbReference type="ARBA" id="ARBA00022989"/>
    </source>
</evidence>
<dbReference type="PROSITE" id="PS51093">
    <property type="entry name" value="PTS_EIIA_TYPE_1"/>
    <property type="match status" value="1"/>
</dbReference>
<dbReference type="InterPro" id="IPR001127">
    <property type="entry name" value="PTS_EIIA_1_perm"/>
</dbReference>
<dbReference type="PROSITE" id="PS51103">
    <property type="entry name" value="PTS_EIIC_TYPE_1"/>
    <property type="match status" value="1"/>
</dbReference>
<evidence type="ECO:0000256" key="6">
    <source>
        <dbReference type="ARBA" id="ARBA00022683"/>
    </source>
</evidence>
<feature type="domain" description="PTS EIIC type-1" evidence="12">
    <location>
        <begin position="24"/>
        <end position="377"/>
    </location>
</feature>
<dbReference type="Pfam" id="PF02378">
    <property type="entry name" value="PTS_EIIC"/>
    <property type="match status" value="1"/>
</dbReference>
<accession>A0ABZ2CD19</accession>
<dbReference type="PANTHER" id="PTHR30175">
    <property type="entry name" value="PHOSPHOTRANSFERASE SYSTEM TRANSPORT PROTEIN"/>
    <property type="match status" value="1"/>
</dbReference>
<dbReference type="RefSeq" id="WP_338449961.1">
    <property type="nucleotide sequence ID" value="NZ_CP137640.1"/>
</dbReference>
<proteinExistence type="predicted"/>
<dbReference type="InterPro" id="IPR003352">
    <property type="entry name" value="PTS_EIIC"/>
</dbReference>
<keyword evidence="3" id="KW-1003">Cell membrane</keyword>
<evidence type="ECO:0000256" key="4">
    <source>
        <dbReference type="ARBA" id="ARBA00022597"/>
    </source>
</evidence>
<evidence type="ECO:0000259" key="11">
    <source>
        <dbReference type="PROSITE" id="PS51093"/>
    </source>
</evidence>
<evidence type="ECO:0000256" key="1">
    <source>
        <dbReference type="ARBA" id="ARBA00004651"/>
    </source>
</evidence>
<dbReference type="NCBIfam" id="TIGR00830">
    <property type="entry name" value="PTBA"/>
    <property type="match status" value="1"/>
</dbReference>
<dbReference type="Gene3D" id="2.70.70.10">
    <property type="entry name" value="Glucose Permease (Domain IIA)"/>
    <property type="match status" value="1"/>
</dbReference>
<evidence type="ECO:0000313" key="14">
    <source>
        <dbReference type="Proteomes" id="UP001357223"/>
    </source>
</evidence>
<feature type="transmembrane region" description="Helical" evidence="10">
    <location>
        <begin position="128"/>
        <end position="148"/>
    </location>
</feature>
<feature type="transmembrane region" description="Helical" evidence="10">
    <location>
        <begin position="302"/>
        <end position="328"/>
    </location>
</feature>
<evidence type="ECO:0000256" key="7">
    <source>
        <dbReference type="ARBA" id="ARBA00022692"/>
    </source>
</evidence>
<dbReference type="SUPFAM" id="SSF51261">
    <property type="entry name" value="Duplicated hybrid motif"/>
    <property type="match status" value="1"/>
</dbReference>
<keyword evidence="9 10" id="KW-0472">Membrane</keyword>
<feature type="transmembrane region" description="Helical" evidence="10">
    <location>
        <begin position="29"/>
        <end position="50"/>
    </location>
</feature>
<feature type="transmembrane region" description="Helical" evidence="10">
    <location>
        <begin position="340"/>
        <end position="363"/>
    </location>
</feature>
<keyword evidence="14" id="KW-1185">Reference proteome</keyword>
<dbReference type="Proteomes" id="UP001357223">
    <property type="component" value="Chromosome"/>
</dbReference>
<gene>
    <name evidence="13" type="ORF">R4Z09_28095</name>
</gene>
<evidence type="ECO:0000256" key="9">
    <source>
        <dbReference type="ARBA" id="ARBA00023136"/>
    </source>
</evidence>
<keyword evidence="5" id="KW-0808">Transferase</keyword>
<feature type="domain" description="PTS EIIA type-1" evidence="11">
    <location>
        <begin position="404"/>
        <end position="508"/>
    </location>
</feature>
<keyword evidence="4" id="KW-0762">Sugar transport</keyword>
<name>A0ABZ2CD19_9BACI</name>
<evidence type="ECO:0000259" key="12">
    <source>
        <dbReference type="PROSITE" id="PS51103"/>
    </source>
</evidence>
<feature type="transmembrane region" description="Helical" evidence="10">
    <location>
        <begin position="204"/>
        <end position="231"/>
    </location>
</feature>
<keyword evidence="2" id="KW-0813">Transport</keyword>
<evidence type="ECO:0000256" key="5">
    <source>
        <dbReference type="ARBA" id="ARBA00022679"/>
    </source>
</evidence>
<evidence type="ECO:0000256" key="10">
    <source>
        <dbReference type="SAM" id="Phobius"/>
    </source>
</evidence>
<evidence type="ECO:0000256" key="3">
    <source>
        <dbReference type="ARBA" id="ARBA00022475"/>
    </source>
</evidence>
<keyword evidence="7 10" id="KW-0812">Transmembrane</keyword>
<feature type="transmembrane region" description="Helical" evidence="10">
    <location>
        <begin position="62"/>
        <end position="83"/>
    </location>
</feature>
<keyword evidence="6" id="KW-0598">Phosphotransferase system</keyword>
<feature type="transmembrane region" description="Helical" evidence="10">
    <location>
        <begin position="243"/>
        <end position="263"/>
    </location>
</feature>
<dbReference type="InterPro" id="IPR013013">
    <property type="entry name" value="PTS_EIIC_1"/>
</dbReference>
<dbReference type="InterPro" id="IPR050558">
    <property type="entry name" value="PTS_Sugar-Specific_Components"/>
</dbReference>